<sequence>MSATMQQQSRTSVETNDTIEIKEGAFTVPDSIRDEGCWICFRLEERTDGKTAKVPKNPRMPVKMHNCDPTDPDNGVTFEGAMDAVDVSQMELGDDGLDGVGLQLDGTPLVGIDLDDVVHDEEIDEWAWRLIDDFGSYSEISPSGTGVHVLVEGGLDGKLGHKNDNLGIEMYEHERYLTFTGRHISGTPETIEEAPEGLIGAHQRKHIGESSSATDDDVGNSDNTVGIDDDRTDVTHLDLTDRECEIVEAGCRYDDDFALLFEEGSTAWDSVKWSHDRSRADASLASKIAWWGQEADMIDFELDRAEIEHIFLASDLANRRKVKERPGYVRRTISAVI</sequence>
<comment type="caution">
    <text evidence="2">The sequence shown here is derived from an EMBL/GenBank/DDBJ whole genome shotgun (WGS) entry which is preliminary data.</text>
</comment>
<protein>
    <recommendedName>
        <fullName evidence="4">DNA primase/polymerase bifunctional N-terminal domain-containing protein</fullName>
    </recommendedName>
</protein>
<name>M0APY2_NATA1</name>
<dbReference type="STRING" id="29540.C481_11145"/>
<feature type="region of interest" description="Disordered" evidence="1">
    <location>
        <begin position="206"/>
        <end position="230"/>
    </location>
</feature>
<evidence type="ECO:0008006" key="4">
    <source>
        <dbReference type="Google" id="ProtNLM"/>
    </source>
</evidence>
<gene>
    <name evidence="2" type="ORF">C481_11145</name>
</gene>
<evidence type="ECO:0000313" key="2">
    <source>
        <dbReference type="EMBL" id="ELZ00786.1"/>
    </source>
</evidence>
<dbReference type="eggNOG" id="arCOG06276">
    <property type="taxonomic scope" value="Archaea"/>
</dbReference>
<dbReference type="PATRIC" id="fig|29540.5.peg.2256"/>
<evidence type="ECO:0000313" key="3">
    <source>
        <dbReference type="Proteomes" id="UP000011554"/>
    </source>
</evidence>
<keyword evidence="3" id="KW-1185">Reference proteome</keyword>
<dbReference type="Proteomes" id="UP000011554">
    <property type="component" value="Unassembled WGS sequence"/>
</dbReference>
<proteinExistence type="predicted"/>
<reference evidence="2 3" key="1">
    <citation type="journal article" date="2014" name="PLoS Genet.">
        <title>Phylogenetically driven sequencing of extremely halophilic archaea reveals strategies for static and dynamic osmo-response.</title>
        <authorList>
            <person name="Becker E.A."/>
            <person name="Seitzer P.M."/>
            <person name="Tritt A."/>
            <person name="Larsen D."/>
            <person name="Krusor M."/>
            <person name="Yao A.I."/>
            <person name="Wu D."/>
            <person name="Madern D."/>
            <person name="Eisen J.A."/>
            <person name="Darling A.E."/>
            <person name="Facciotti M.T."/>
        </authorList>
    </citation>
    <scope>NUCLEOTIDE SEQUENCE [LARGE SCALE GENOMIC DNA]</scope>
    <source>
        <strain evidence="2 3">DSM 12278</strain>
    </source>
</reference>
<evidence type="ECO:0000256" key="1">
    <source>
        <dbReference type="SAM" id="MobiDB-lite"/>
    </source>
</evidence>
<dbReference type="EMBL" id="AOIO01000029">
    <property type="protein sequence ID" value="ELZ00786.1"/>
    <property type="molecule type" value="Genomic_DNA"/>
</dbReference>
<dbReference type="AlphaFoldDB" id="M0APY2"/>
<organism evidence="2 3">
    <name type="scientific">Natrialba asiatica (strain ATCC 700177 / DSM 12278 / JCM 9576 / FERM P-10747 / NBRC 102637 / 172P1)</name>
    <dbReference type="NCBI Taxonomy" id="29540"/>
    <lineage>
        <taxon>Archaea</taxon>
        <taxon>Methanobacteriati</taxon>
        <taxon>Methanobacteriota</taxon>
        <taxon>Stenosarchaea group</taxon>
        <taxon>Halobacteria</taxon>
        <taxon>Halobacteriales</taxon>
        <taxon>Natrialbaceae</taxon>
        <taxon>Natrialba</taxon>
    </lineage>
</organism>
<accession>M0APY2</accession>